<feature type="binding site" evidence="9">
    <location>
        <position position="93"/>
    </location>
    <ligand>
        <name>Fe cation</name>
        <dbReference type="ChEBI" id="CHEBI:24875"/>
        <label>1</label>
    </ligand>
</feature>
<keyword evidence="3 9" id="KW-0831">Ubiquinone biosynthesis</keyword>
<comment type="caution">
    <text evidence="10">The sequence shown here is derived from an EMBL/GenBank/DDBJ whole genome shotgun (WGS) entry which is preliminary data.</text>
</comment>
<feature type="binding site" evidence="9">
    <location>
        <position position="177"/>
    </location>
    <ligand>
        <name>Fe cation</name>
        <dbReference type="ChEBI" id="CHEBI:24875"/>
        <label>2</label>
    </ligand>
</feature>
<evidence type="ECO:0000313" key="10">
    <source>
        <dbReference type="EMBL" id="MEK8045457.1"/>
    </source>
</evidence>
<proteinExistence type="inferred from homology"/>
<feature type="binding site" evidence="9">
    <location>
        <position position="174"/>
    </location>
    <ligand>
        <name>Fe cation</name>
        <dbReference type="ChEBI" id="CHEBI:24875"/>
        <label>1</label>
    </ligand>
</feature>
<dbReference type="CDD" id="cd01042">
    <property type="entry name" value="DMQH"/>
    <property type="match status" value="1"/>
</dbReference>
<evidence type="ECO:0000256" key="7">
    <source>
        <dbReference type="ARBA" id="ARBA00023033"/>
    </source>
</evidence>
<keyword evidence="11" id="KW-1185">Reference proteome</keyword>
<dbReference type="EMBL" id="JBBUTI010000002">
    <property type="protein sequence ID" value="MEK8045457.1"/>
    <property type="molecule type" value="Genomic_DNA"/>
</dbReference>
<dbReference type="NCBIfam" id="NF033656">
    <property type="entry name" value="DMQ_monoox_COQ7"/>
    <property type="match status" value="1"/>
</dbReference>
<comment type="function">
    <text evidence="9">Catalyzes the hydroxylation of 2-nonaprenyl-3-methyl-6-methoxy-1,4-benzoquinol during ubiquinone biosynthesis.</text>
</comment>
<feature type="binding site" evidence="9">
    <location>
        <position position="60"/>
    </location>
    <ligand>
        <name>Fe cation</name>
        <dbReference type="ChEBI" id="CHEBI:24875"/>
        <label>1</label>
    </ligand>
</feature>
<organism evidence="10 11">
    <name type="scientific">Ideonella margarita</name>
    <dbReference type="NCBI Taxonomy" id="2984191"/>
    <lineage>
        <taxon>Bacteria</taxon>
        <taxon>Pseudomonadati</taxon>
        <taxon>Pseudomonadota</taxon>
        <taxon>Betaproteobacteria</taxon>
        <taxon>Burkholderiales</taxon>
        <taxon>Sphaerotilaceae</taxon>
        <taxon>Ideonella</taxon>
    </lineage>
</organism>
<keyword evidence="2 9" id="KW-1003">Cell membrane</keyword>
<evidence type="ECO:0000256" key="9">
    <source>
        <dbReference type="HAMAP-Rule" id="MF_01658"/>
    </source>
</evidence>
<evidence type="ECO:0000313" key="11">
    <source>
        <dbReference type="Proteomes" id="UP001379945"/>
    </source>
</evidence>
<feature type="binding site" evidence="9">
    <location>
        <position position="90"/>
    </location>
    <ligand>
        <name>Fe cation</name>
        <dbReference type="ChEBI" id="CHEBI:24875"/>
        <label>1</label>
    </ligand>
</feature>
<dbReference type="GO" id="GO:0004497">
    <property type="term" value="F:monooxygenase activity"/>
    <property type="evidence" value="ECO:0007669"/>
    <property type="project" value="UniProtKB-KW"/>
</dbReference>
<keyword evidence="6 9" id="KW-0408">Iron</keyword>
<dbReference type="PANTHER" id="PTHR11237">
    <property type="entry name" value="COENZYME Q10 BIOSYNTHESIS PROTEIN 7"/>
    <property type="match status" value="1"/>
</dbReference>
<dbReference type="PANTHER" id="PTHR11237:SF4">
    <property type="entry name" value="5-DEMETHOXYUBIQUINONE HYDROXYLASE, MITOCHONDRIAL"/>
    <property type="match status" value="1"/>
</dbReference>
<protein>
    <recommendedName>
        <fullName evidence="9">3-demethoxyubiquinol 3-hydroxylase</fullName>
        <shortName evidence="9">DMQ hydroxylase</shortName>
        <ecNumber evidence="9">1.14.99.60</ecNumber>
    </recommendedName>
    <alternativeName>
        <fullName evidence="9">2-nonaprenyl-3-methyl-6-methoxy-1,4-benzoquinol hydroxylase</fullName>
    </alternativeName>
</protein>
<dbReference type="InterPro" id="IPR009078">
    <property type="entry name" value="Ferritin-like_SF"/>
</dbReference>
<comment type="similarity">
    <text evidence="9">Belongs to the COQ7 family.</text>
</comment>
<evidence type="ECO:0000256" key="2">
    <source>
        <dbReference type="ARBA" id="ARBA00022475"/>
    </source>
</evidence>
<dbReference type="InterPro" id="IPR011566">
    <property type="entry name" value="Ubq_synth_Coq7"/>
</dbReference>
<evidence type="ECO:0000256" key="3">
    <source>
        <dbReference type="ARBA" id="ARBA00022688"/>
    </source>
</evidence>
<sequence>MRVYNPLDAWIVAADNALRTVHAQPHSARRVPGLPTEPESLSADERKLSGALMRVNHVGEVCAQALYEAQALTARSDSVRDQMRAASREETDHLAWTAQRLKELGDRPSLLNPLWYAGAFTIGVVAGKAGDAWSLGFMVETERQVERHLASHLDRLPAADQTSRAIVAQMKVDEAHHAEQAEAAGAAAMPQVLRSVMKGAASVMTRIAHHI</sequence>
<keyword evidence="4 9" id="KW-0479">Metal-binding</keyword>
<feature type="binding site" evidence="9">
    <location>
        <position position="90"/>
    </location>
    <ligand>
        <name>Fe cation</name>
        <dbReference type="ChEBI" id="CHEBI:24875"/>
        <label>2</label>
    </ligand>
</feature>
<evidence type="ECO:0000256" key="5">
    <source>
        <dbReference type="ARBA" id="ARBA00023002"/>
    </source>
</evidence>
<dbReference type="Proteomes" id="UP001379945">
    <property type="component" value="Unassembled WGS sequence"/>
</dbReference>
<name>A0ABU9C4V3_9BURK</name>
<dbReference type="Gene3D" id="1.20.1260.10">
    <property type="match status" value="1"/>
</dbReference>
<comment type="subcellular location">
    <subcellularLocation>
        <location evidence="9">Cell membrane</location>
        <topology evidence="9">Peripheral membrane protein</topology>
    </subcellularLocation>
</comment>
<dbReference type="EC" id="1.14.99.60" evidence="9"/>
<evidence type="ECO:0000256" key="6">
    <source>
        <dbReference type="ARBA" id="ARBA00023004"/>
    </source>
</evidence>
<gene>
    <name evidence="9 10" type="primary">coq7</name>
    <name evidence="10" type="ORF">AACH00_03745</name>
</gene>
<dbReference type="HAMAP" id="MF_01658">
    <property type="entry name" value="COQ7"/>
    <property type="match status" value="1"/>
</dbReference>
<evidence type="ECO:0000256" key="1">
    <source>
        <dbReference type="ARBA" id="ARBA00004749"/>
    </source>
</evidence>
<dbReference type="InterPro" id="IPR012347">
    <property type="entry name" value="Ferritin-like"/>
</dbReference>
<evidence type="ECO:0000256" key="4">
    <source>
        <dbReference type="ARBA" id="ARBA00022723"/>
    </source>
</evidence>
<feature type="binding site" evidence="9">
    <location>
        <position position="174"/>
    </location>
    <ligand>
        <name>Fe cation</name>
        <dbReference type="ChEBI" id="CHEBI:24875"/>
        <label>2</label>
    </ligand>
</feature>
<dbReference type="InterPro" id="IPR047809">
    <property type="entry name" value="COQ7_proteobact"/>
</dbReference>
<accession>A0ABU9C4V3</accession>
<keyword evidence="7 9" id="KW-0503">Monooxygenase</keyword>
<dbReference type="RefSeq" id="WP_341397636.1">
    <property type="nucleotide sequence ID" value="NZ_JBBUTI010000002.1"/>
</dbReference>
<reference evidence="10 11" key="1">
    <citation type="submission" date="2024-04" db="EMBL/GenBank/DDBJ databases">
        <title>Novel species of the genus Ideonella isolated from streams.</title>
        <authorList>
            <person name="Lu H."/>
        </authorList>
    </citation>
    <scope>NUCLEOTIDE SEQUENCE [LARGE SCALE GENOMIC DNA]</scope>
    <source>
        <strain evidence="10 11">LYT19W</strain>
    </source>
</reference>
<keyword evidence="8 9" id="KW-0472">Membrane</keyword>
<dbReference type="SUPFAM" id="SSF47240">
    <property type="entry name" value="Ferritin-like"/>
    <property type="match status" value="1"/>
</dbReference>
<comment type="pathway">
    <text evidence="1 9">Cofactor biosynthesis; ubiquinone biosynthesis.</text>
</comment>
<evidence type="ECO:0000256" key="8">
    <source>
        <dbReference type="ARBA" id="ARBA00023136"/>
    </source>
</evidence>
<dbReference type="Pfam" id="PF03232">
    <property type="entry name" value="COQ7"/>
    <property type="match status" value="1"/>
</dbReference>
<comment type="cofactor">
    <cofactor evidence="9">
        <name>Fe cation</name>
        <dbReference type="ChEBI" id="CHEBI:24875"/>
    </cofactor>
    <text evidence="9">Binds 2 iron ions per subunit.</text>
</comment>
<feature type="binding site" evidence="9">
    <location>
        <position position="142"/>
    </location>
    <ligand>
        <name>Fe cation</name>
        <dbReference type="ChEBI" id="CHEBI:24875"/>
        <label>2</label>
    </ligand>
</feature>
<comment type="catalytic activity">
    <reaction evidence="9">
        <text>a 5-methoxy-2-methyl-3-(all-trans-polyprenyl)benzene-1,4-diol + AH2 + O2 = a 3-demethylubiquinol + A + H2O</text>
        <dbReference type="Rhea" id="RHEA:50908"/>
        <dbReference type="Rhea" id="RHEA-COMP:10859"/>
        <dbReference type="Rhea" id="RHEA-COMP:10914"/>
        <dbReference type="ChEBI" id="CHEBI:13193"/>
        <dbReference type="ChEBI" id="CHEBI:15377"/>
        <dbReference type="ChEBI" id="CHEBI:15379"/>
        <dbReference type="ChEBI" id="CHEBI:17499"/>
        <dbReference type="ChEBI" id="CHEBI:84167"/>
        <dbReference type="ChEBI" id="CHEBI:84422"/>
        <dbReference type="EC" id="1.14.99.60"/>
    </reaction>
</comment>
<keyword evidence="5 9" id="KW-0560">Oxidoreductase</keyword>